<keyword evidence="1" id="KW-0472">Membrane</keyword>
<evidence type="ECO:0000313" key="3">
    <source>
        <dbReference type="Proteomes" id="UP000006729"/>
    </source>
</evidence>
<keyword evidence="1" id="KW-0812">Transmembrane</keyword>
<keyword evidence="3" id="KW-1185">Reference proteome</keyword>
<feature type="transmembrane region" description="Helical" evidence="1">
    <location>
        <begin position="51"/>
        <end position="78"/>
    </location>
</feature>
<dbReference type="Proteomes" id="UP000006729">
    <property type="component" value="Chromosome 1"/>
</dbReference>
<accession>A0A2K2BT35</accession>
<dbReference type="InParanoid" id="A0A2K2BT35"/>
<dbReference type="EMBL" id="CM009290">
    <property type="protein sequence ID" value="PNT52930.1"/>
    <property type="molecule type" value="Genomic_DNA"/>
</dbReference>
<sequence length="108" mass="12361">MKPMKAQNYPSSPAIPRAACVDNFAEFEVKWSCNCQIVDGLSMLRRRRRHVLLVLAFAQMLLCFIYGCSNNGCFLLLLEGLKSMFVYQVISDLEFMKAAVYLLRVMVL</sequence>
<evidence type="ECO:0000313" key="2">
    <source>
        <dbReference type="EMBL" id="PNT52930.1"/>
    </source>
</evidence>
<organism evidence="2 3">
    <name type="scientific">Populus trichocarpa</name>
    <name type="common">Western balsam poplar</name>
    <name type="synonym">Populus balsamifera subsp. trichocarpa</name>
    <dbReference type="NCBI Taxonomy" id="3694"/>
    <lineage>
        <taxon>Eukaryota</taxon>
        <taxon>Viridiplantae</taxon>
        <taxon>Streptophyta</taxon>
        <taxon>Embryophyta</taxon>
        <taxon>Tracheophyta</taxon>
        <taxon>Spermatophyta</taxon>
        <taxon>Magnoliopsida</taxon>
        <taxon>eudicotyledons</taxon>
        <taxon>Gunneridae</taxon>
        <taxon>Pentapetalae</taxon>
        <taxon>rosids</taxon>
        <taxon>fabids</taxon>
        <taxon>Malpighiales</taxon>
        <taxon>Salicaceae</taxon>
        <taxon>Saliceae</taxon>
        <taxon>Populus</taxon>
    </lineage>
</organism>
<gene>
    <name evidence="2" type="ORF">POPTR_001G059200</name>
</gene>
<proteinExistence type="predicted"/>
<evidence type="ECO:0000256" key="1">
    <source>
        <dbReference type="SAM" id="Phobius"/>
    </source>
</evidence>
<dbReference type="AlphaFoldDB" id="A0A2K2BT35"/>
<keyword evidence="1" id="KW-1133">Transmembrane helix</keyword>
<name>A0A2K2BT35_POPTR</name>
<protein>
    <submittedName>
        <fullName evidence="2">Uncharacterized protein</fullName>
    </submittedName>
</protein>
<reference evidence="2 3" key="1">
    <citation type="journal article" date="2006" name="Science">
        <title>The genome of black cottonwood, Populus trichocarpa (Torr. &amp; Gray).</title>
        <authorList>
            <person name="Tuskan G.A."/>
            <person name="Difazio S."/>
            <person name="Jansson S."/>
            <person name="Bohlmann J."/>
            <person name="Grigoriev I."/>
            <person name="Hellsten U."/>
            <person name="Putnam N."/>
            <person name="Ralph S."/>
            <person name="Rombauts S."/>
            <person name="Salamov A."/>
            <person name="Schein J."/>
            <person name="Sterck L."/>
            <person name="Aerts A."/>
            <person name="Bhalerao R.R."/>
            <person name="Bhalerao R.P."/>
            <person name="Blaudez D."/>
            <person name="Boerjan W."/>
            <person name="Brun A."/>
            <person name="Brunner A."/>
            <person name="Busov V."/>
            <person name="Campbell M."/>
            <person name="Carlson J."/>
            <person name="Chalot M."/>
            <person name="Chapman J."/>
            <person name="Chen G.L."/>
            <person name="Cooper D."/>
            <person name="Coutinho P.M."/>
            <person name="Couturier J."/>
            <person name="Covert S."/>
            <person name="Cronk Q."/>
            <person name="Cunningham R."/>
            <person name="Davis J."/>
            <person name="Degroeve S."/>
            <person name="Dejardin A."/>
            <person name="Depamphilis C."/>
            <person name="Detter J."/>
            <person name="Dirks B."/>
            <person name="Dubchak I."/>
            <person name="Duplessis S."/>
            <person name="Ehlting J."/>
            <person name="Ellis B."/>
            <person name="Gendler K."/>
            <person name="Goodstein D."/>
            <person name="Gribskov M."/>
            <person name="Grimwood J."/>
            <person name="Groover A."/>
            <person name="Gunter L."/>
            <person name="Hamberger B."/>
            <person name="Heinze B."/>
            <person name="Helariutta Y."/>
            <person name="Henrissat B."/>
            <person name="Holligan D."/>
            <person name="Holt R."/>
            <person name="Huang W."/>
            <person name="Islam-Faridi N."/>
            <person name="Jones S."/>
            <person name="Jones-Rhoades M."/>
            <person name="Jorgensen R."/>
            <person name="Joshi C."/>
            <person name="Kangasjarvi J."/>
            <person name="Karlsson J."/>
            <person name="Kelleher C."/>
            <person name="Kirkpatrick R."/>
            <person name="Kirst M."/>
            <person name="Kohler A."/>
            <person name="Kalluri U."/>
            <person name="Larimer F."/>
            <person name="Leebens-Mack J."/>
            <person name="Leple J.C."/>
            <person name="Locascio P."/>
            <person name="Lou Y."/>
            <person name="Lucas S."/>
            <person name="Martin F."/>
            <person name="Montanini B."/>
            <person name="Napoli C."/>
            <person name="Nelson D.R."/>
            <person name="Nelson C."/>
            <person name="Nieminen K."/>
            <person name="Nilsson O."/>
            <person name="Pereda V."/>
            <person name="Peter G."/>
            <person name="Philippe R."/>
            <person name="Pilate G."/>
            <person name="Poliakov A."/>
            <person name="Razumovskaya J."/>
            <person name="Richardson P."/>
            <person name="Rinaldi C."/>
            <person name="Ritland K."/>
            <person name="Rouze P."/>
            <person name="Ryaboy D."/>
            <person name="Schmutz J."/>
            <person name="Schrader J."/>
            <person name="Segerman B."/>
            <person name="Shin H."/>
            <person name="Siddiqui A."/>
            <person name="Sterky F."/>
            <person name="Terry A."/>
            <person name="Tsai C.J."/>
            <person name="Uberbacher E."/>
            <person name="Unneberg P."/>
            <person name="Vahala J."/>
            <person name="Wall K."/>
            <person name="Wessler S."/>
            <person name="Yang G."/>
            <person name="Yin T."/>
            <person name="Douglas C."/>
            <person name="Marra M."/>
            <person name="Sandberg G."/>
            <person name="Van de Peer Y."/>
            <person name="Rokhsar D."/>
        </authorList>
    </citation>
    <scope>NUCLEOTIDE SEQUENCE [LARGE SCALE GENOMIC DNA]</scope>
    <source>
        <strain evidence="3">cv. Nisqually</strain>
    </source>
</reference>